<dbReference type="GO" id="GO:0008168">
    <property type="term" value="F:methyltransferase activity"/>
    <property type="evidence" value="ECO:0007669"/>
    <property type="project" value="UniProtKB-KW"/>
</dbReference>
<feature type="binding site" evidence="6">
    <location>
        <position position="233"/>
    </location>
    <ligand>
        <name>S-adenosyl-L-methionine</name>
        <dbReference type="ChEBI" id="CHEBI:59789"/>
    </ligand>
</feature>
<keyword evidence="4 6" id="KW-0808">Transferase</keyword>
<evidence type="ECO:0000256" key="4">
    <source>
        <dbReference type="ARBA" id="ARBA00022679"/>
    </source>
</evidence>
<evidence type="ECO:0000256" key="2">
    <source>
        <dbReference type="ARBA" id="ARBA00022490"/>
    </source>
</evidence>
<dbReference type="HAMAP" id="MF_00735">
    <property type="entry name" value="Methyltr_PrmA"/>
    <property type="match status" value="1"/>
</dbReference>
<evidence type="ECO:0000256" key="6">
    <source>
        <dbReference type="HAMAP-Rule" id="MF_00735"/>
    </source>
</evidence>
<dbReference type="GO" id="GO:0005840">
    <property type="term" value="C:ribosome"/>
    <property type="evidence" value="ECO:0007669"/>
    <property type="project" value="UniProtKB-KW"/>
</dbReference>
<comment type="subcellular location">
    <subcellularLocation>
        <location evidence="6">Cytoplasm</location>
    </subcellularLocation>
</comment>
<dbReference type="InterPro" id="IPR004498">
    <property type="entry name" value="Ribosomal_PrmA_MeTrfase"/>
</dbReference>
<evidence type="ECO:0000313" key="8">
    <source>
        <dbReference type="Proteomes" id="UP001481413"/>
    </source>
</evidence>
<dbReference type="PIRSF" id="PIRSF000401">
    <property type="entry name" value="RPL11_MTase"/>
    <property type="match status" value="1"/>
</dbReference>
<keyword evidence="3 6" id="KW-0489">Methyltransferase</keyword>
<protein>
    <recommendedName>
        <fullName evidence="6">Ribosomal protein L11 methyltransferase</fullName>
        <shortName evidence="6">L11 Mtase</shortName>
        <ecNumber evidence="6">2.1.1.-</ecNumber>
    </recommendedName>
</protein>
<dbReference type="Proteomes" id="UP001481413">
    <property type="component" value="Unassembled WGS sequence"/>
</dbReference>
<sequence length="296" mass="32516">MSWIQIRIHTHSDVVSKVEDTLLECGSLSVTLKDDADQPILEPELGTTPVWDETCVIGLFEATHDPAELSAQLNQVFRLKAKEDLPRHKIEILEDKDWVREWMDNYHPMQFGERLWVCPSWKTPPQPDAVNLMLDPGLAFGTGTHPTTSLCLKFLDREVQGDELVVDFGCGSGILGIAALLLGAAKMAGTDIDPQALLATEDNANRNGIAADQYDVYLPENTPPLKADIMVANILAGPLEQLAPTIAELTRSGGKLALSGLLAEQAETISTCYGQWFEMNAPEQEGDWVLLTGIKR</sequence>
<dbReference type="InterPro" id="IPR029063">
    <property type="entry name" value="SAM-dependent_MTases_sf"/>
</dbReference>
<evidence type="ECO:0000256" key="5">
    <source>
        <dbReference type="ARBA" id="ARBA00022691"/>
    </source>
</evidence>
<dbReference type="Gene3D" id="3.40.50.150">
    <property type="entry name" value="Vaccinia Virus protein VP39"/>
    <property type="match status" value="1"/>
</dbReference>
<dbReference type="SUPFAM" id="SSF53335">
    <property type="entry name" value="S-adenosyl-L-methionine-dependent methyltransferases"/>
    <property type="match status" value="1"/>
</dbReference>
<dbReference type="PANTHER" id="PTHR43648">
    <property type="entry name" value="ELECTRON TRANSFER FLAVOPROTEIN BETA SUBUNIT LYSINE METHYLTRANSFERASE"/>
    <property type="match status" value="1"/>
</dbReference>
<comment type="caution">
    <text evidence="7">The sequence shown here is derived from an EMBL/GenBank/DDBJ whole genome shotgun (WGS) entry which is preliminary data.</text>
</comment>
<evidence type="ECO:0000256" key="3">
    <source>
        <dbReference type="ARBA" id="ARBA00022603"/>
    </source>
</evidence>
<comment type="similarity">
    <text evidence="1 6">Belongs to the methyltransferase superfamily. PrmA family.</text>
</comment>
<organism evidence="7 8">
    <name type="scientific">Thalassolituus maritimus</name>
    <dbReference type="NCBI Taxonomy" id="484498"/>
    <lineage>
        <taxon>Bacteria</taxon>
        <taxon>Pseudomonadati</taxon>
        <taxon>Pseudomonadota</taxon>
        <taxon>Gammaproteobacteria</taxon>
        <taxon>Oceanospirillales</taxon>
        <taxon>Oceanospirillaceae</taxon>
        <taxon>Thalassolituus</taxon>
    </lineage>
</organism>
<evidence type="ECO:0000256" key="1">
    <source>
        <dbReference type="ARBA" id="ARBA00009741"/>
    </source>
</evidence>
<dbReference type="RefSeq" id="WP_353295148.1">
    <property type="nucleotide sequence ID" value="NZ_BAABWH010000005.1"/>
</dbReference>
<dbReference type="NCBIfam" id="TIGR00406">
    <property type="entry name" value="prmA"/>
    <property type="match status" value="1"/>
</dbReference>
<proteinExistence type="inferred from homology"/>
<keyword evidence="2 6" id="KW-0963">Cytoplasm</keyword>
<reference evidence="7 8" key="1">
    <citation type="submission" date="2024-04" db="EMBL/GenBank/DDBJ databases">
        <title>Draft genome sequence of Thalassolituus maritimus NBRC 116585.</title>
        <authorList>
            <person name="Miyakawa T."/>
            <person name="Kusuya Y."/>
            <person name="Miura T."/>
        </authorList>
    </citation>
    <scope>NUCLEOTIDE SEQUENCE [LARGE SCALE GENOMIC DNA]</scope>
    <source>
        <strain evidence="7 8">5NW40-0001</strain>
    </source>
</reference>
<feature type="binding site" evidence="6">
    <location>
        <position position="169"/>
    </location>
    <ligand>
        <name>S-adenosyl-L-methionine</name>
        <dbReference type="ChEBI" id="CHEBI:59789"/>
    </ligand>
</feature>
<dbReference type="CDD" id="cd02440">
    <property type="entry name" value="AdoMet_MTases"/>
    <property type="match status" value="1"/>
</dbReference>
<keyword evidence="7" id="KW-0689">Ribosomal protein</keyword>
<feature type="binding site" evidence="6">
    <location>
        <position position="148"/>
    </location>
    <ligand>
        <name>S-adenosyl-L-methionine</name>
        <dbReference type="ChEBI" id="CHEBI:59789"/>
    </ligand>
</feature>
<name>A0ABQ0A0T3_9GAMM</name>
<dbReference type="InterPro" id="IPR050078">
    <property type="entry name" value="Ribosomal_L11_MeTrfase_PrmA"/>
</dbReference>
<dbReference type="PANTHER" id="PTHR43648:SF1">
    <property type="entry name" value="ELECTRON TRANSFER FLAVOPROTEIN BETA SUBUNIT LYSINE METHYLTRANSFERASE"/>
    <property type="match status" value="1"/>
</dbReference>
<dbReference type="EMBL" id="BAABWH010000005">
    <property type="protein sequence ID" value="GAA6146007.1"/>
    <property type="molecule type" value="Genomic_DNA"/>
</dbReference>
<keyword evidence="8" id="KW-1185">Reference proteome</keyword>
<dbReference type="Pfam" id="PF06325">
    <property type="entry name" value="PrmA"/>
    <property type="match status" value="1"/>
</dbReference>
<keyword evidence="5 6" id="KW-0949">S-adenosyl-L-methionine</keyword>
<dbReference type="GO" id="GO:0032259">
    <property type="term" value="P:methylation"/>
    <property type="evidence" value="ECO:0007669"/>
    <property type="project" value="UniProtKB-KW"/>
</dbReference>
<gene>
    <name evidence="6 7" type="primary">prmA</name>
    <name evidence="7" type="ORF">NBRC116585_21250</name>
</gene>
<evidence type="ECO:0000313" key="7">
    <source>
        <dbReference type="EMBL" id="GAA6146007.1"/>
    </source>
</evidence>
<dbReference type="EC" id="2.1.1.-" evidence="6"/>
<feature type="binding site" evidence="6">
    <location>
        <position position="191"/>
    </location>
    <ligand>
        <name>S-adenosyl-L-methionine</name>
        <dbReference type="ChEBI" id="CHEBI:59789"/>
    </ligand>
</feature>
<comment type="catalytic activity">
    <reaction evidence="6">
        <text>L-lysyl-[protein] + 3 S-adenosyl-L-methionine = N(6),N(6),N(6)-trimethyl-L-lysyl-[protein] + 3 S-adenosyl-L-homocysteine + 3 H(+)</text>
        <dbReference type="Rhea" id="RHEA:54192"/>
        <dbReference type="Rhea" id="RHEA-COMP:9752"/>
        <dbReference type="Rhea" id="RHEA-COMP:13826"/>
        <dbReference type="ChEBI" id="CHEBI:15378"/>
        <dbReference type="ChEBI" id="CHEBI:29969"/>
        <dbReference type="ChEBI" id="CHEBI:57856"/>
        <dbReference type="ChEBI" id="CHEBI:59789"/>
        <dbReference type="ChEBI" id="CHEBI:61961"/>
    </reaction>
</comment>
<keyword evidence="7" id="KW-0687">Ribonucleoprotein</keyword>
<accession>A0ABQ0A0T3</accession>
<comment type="function">
    <text evidence="6">Methylates ribosomal protein L11.</text>
</comment>